<reference evidence="3" key="1">
    <citation type="submission" date="2021-01" db="EMBL/GenBank/DDBJ databases">
        <title>Whole genome shotgun sequence of Actinoplanes nipponensis NBRC 14063.</title>
        <authorList>
            <person name="Komaki H."/>
            <person name="Tamura T."/>
        </authorList>
    </citation>
    <scope>NUCLEOTIDE SEQUENCE</scope>
    <source>
        <strain evidence="3">NBRC 14063</strain>
    </source>
</reference>
<gene>
    <name evidence="3" type="ORF">Ani05nite_44360</name>
</gene>
<evidence type="ECO:0000313" key="3">
    <source>
        <dbReference type="EMBL" id="GIE50902.1"/>
    </source>
</evidence>
<dbReference type="Proteomes" id="UP000647172">
    <property type="component" value="Unassembled WGS sequence"/>
</dbReference>
<sequence>MTPTLARRAGAVTLIAAAATALAGCGGGMGARLTYDDTEKVKVSEIVLTGGSGDVTVTTAAIAETRIKRLVRTDGSDDPRASYQLAGTVLSLDTSCGQRCRVSYEIQAPAGVAVRGKLGSGNLTLSDIGTADVTVGSGNALINGAAGAVSLKAGSGEVEANDLRGPVTLVTGSGNIEAHGLSGGQAVRVQTGSGEVTAELTRAASVTARTGSGNVELMVPDGAYRVTTHHGSGDAEVIGLVSDPAAKNVIEVQTGSGNATITALPGS</sequence>
<accession>A0A919MNE8</accession>
<dbReference type="EMBL" id="BOMQ01000053">
    <property type="protein sequence ID" value="GIE50902.1"/>
    <property type="molecule type" value="Genomic_DNA"/>
</dbReference>
<keyword evidence="4" id="KW-1185">Reference proteome</keyword>
<dbReference type="RefSeq" id="WP_203770970.1">
    <property type="nucleotide sequence ID" value="NZ_BAAAYJ010000078.1"/>
</dbReference>
<keyword evidence="1" id="KW-0732">Signal</keyword>
<dbReference type="PROSITE" id="PS51257">
    <property type="entry name" value="PROKAR_LIPOPROTEIN"/>
    <property type="match status" value="1"/>
</dbReference>
<evidence type="ECO:0000256" key="1">
    <source>
        <dbReference type="SAM" id="SignalP"/>
    </source>
</evidence>
<evidence type="ECO:0000259" key="2">
    <source>
        <dbReference type="Pfam" id="PF13349"/>
    </source>
</evidence>
<protein>
    <recommendedName>
        <fullName evidence="2">DUF4097 domain-containing protein</fullName>
    </recommendedName>
</protein>
<comment type="caution">
    <text evidence="3">The sequence shown here is derived from an EMBL/GenBank/DDBJ whole genome shotgun (WGS) entry which is preliminary data.</text>
</comment>
<dbReference type="InterPro" id="IPR025164">
    <property type="entry name" value="Toastrack_DUF4097"/>
</dbReference>
<name>A0A919MNE8_9ACTN</name>
<organism evidence="3 4">
    <name type="scientific">Actinoplanes nipponensis</name>
    <dbReference type="NCBI Taxonomy" id="135950"/>
    <lineage>
        <taxon>Bacteria</taxon>
        <taxon>Bacillati</taxon>
        <taxon>Actinomycetota</taxon>
        <taxon>Actinomycetes</taxon>
        <taxon>Micromonosporales</taxon>
        <taxon>Micromonosporaceae</taxon>
        <taxon>Actinoplanes</taxon>
    </lineage>
</organism>
<feature type="chain" id="PRO_5039344295" description="DUF4097 domain-containing protein" evidence="1">
    <location>
        <begin position="24"/>
        <end position="267"/>
    </location>
</feature>
<evidence type="ECO:0000313" key="4">
    <source>
        <dbReference type="Proteomes" id="UP000647172"/>
    </source>
</evidence>
<dbReference type="AlphaFoldDB" id="A0A919MNE8"/>
<dbReference type="Gene3D" id="2.160.20.120">
    <property type="match status" value="1"/>
</dbReference>
<proteinExistence type="predicted"/>
<feature type="domain" description="DUF4097" evidence="2">
    <location>
        <begin position="117"/>
        <end position="261"/>
    </location>
</feature>
<dbReference type="Pfam" id="PF13349">
    <property type="entry name" value="DUF4097"/>
    <property type="match status" value="1"/>
</dbReference>
<feature type="signal peptide" evidence="1">
    <location>
        <begin position="1"/>
        <end position="23"/>
    </location>
</feature>